<reference evidence="2" key="1">
    <citation type="journal article" date="2020" name="Nature">
        <title>Giant virus diversity and host interactions through global metagenomics.</title>
        <authorList>
            <person name="Schulz F."/>
            <person name="Roux S."/>
            <person name="Paez-Espino D."/>
            <person name="Jungbluth S."/>
            <person name="Walsh D.A."/>
            <person name="Denef V.J."/>
            <person name="McMahon K.D."/>
            <person name="Konstantinidis K.T."/>
            <person name="Eloe-Fadrosh E.A."/>
            <person name="Kyrpides N.C."/>
            <person name="Woyke T."/>
        </authorList>
    </citation>
    <scope>NUCLEOTIDE SEQUENCE</scope>
    <source>
        <strain evidence="2">GVMAG-M-3300005589-24</strain>
    </source>
</reference>
<evidence type="ECO:0008006" key="3">
    <source>
        <dbReference type="Google" id="ProtNLM"/>
    </source>
</evidence>
<dbReference type="EMBL" id="MN738876">
    <property type="protein sequence ID" value="QHT29355.1"/>
    <property type="molecule type" value="Genomic_DNA"/>
</dbReference>
<dbReference type="InterPro" id="IPR036465">
    <property type="entry name" value="vWFA_dom_sf"/>
</dbReference>
<dbReference type="Gene3D" id="3.40.50.410">
    <property type="entry name" value="von Willebrand factor, type A domain"/>
    <property type="match status" value="1"/>
</dbReference>
<organism evidence="2">
    <name type="scientific">viral metagenome</name>
    <dbReference type="NCBI Taxonomy" id="1070528"/>
    <lineage>
        <taxon>unclassified sequences</taxon>
        <taxon>metagenomes</taxon>
        <taxon>organismal metagenomes</taxon>
    </lineage>
</organism>
<name>A0A6C0EPW5_9ZZZZ</name>
<sequence length="561" mass="64527">MRKTILNDTPLKEHISSYQRDRNTYTSAVREVFANTEYNRSVSNLNKGRVVATLLHHKDNASFRGAVKFDLPEILLGCQMLDARREIKQIAKKIGNIEAKIVDAPKNNARKLKHRRKHLKDRKSKLENLYEGEPGLSLTSSKIELVRAWVRNLTSDQLMYRALIFHRKPWRELADLCHFNPKDFALDWFLKYCFKVSDLPKDSLLYKIKNGDVTAIGKLYETNPIPYEYLRLNTHLLNDFLRRAVAAKENLRTVLWYANELPGCEEILCQRLMTDEEVDLPYGKLVDLINSTRHLGLEGELVRVAEKKLAKYKLTLPSPVVVLGDASSSMQVAIRTSGIVTSLLCAMCKAELRLFRGKDEFIHDPPHTVKEALRFGRNMQAYSCTAPAASLKPYLDNRKFVRTFIVVTDEEENTLANGSHEPTSNWSSDLTDRGYFANMFSQYIDRVNKSAKCIFITFTDSPMYDGDMTKALRHILTPAQFEAHISVYKFSKRNPDLRKLDVMLAELSEIKNEEPEERECEDDKITISKEELRKMIKEAVDKASRDATNKAMREAYGCRTN</sequence>
<evidence type="ECO:0000256" key="1">
    <source>
        <dbReference type="SAM" id="Coils"/>
    </source>
</evidence>
<dbReference type="AlphaFoldDB" id="A0A6C0EPW5"/>
<protein>
    <recommendedName>
        <fullName evidence="3">TROVE domain-containing protein</fullName>
    </recommendedName>
</protein>
<feature type="coiled-coil region" evidence="1">
    <location>
        <begin position="80"/>
        <end position="129"/>
    </location>
</feature>
<dbReference type="SUPFAM" id="SSF53300">
    <property type="entry name" value="vWA-like"/>
    <property type="match status" value="1"/>
</dbReference>
<accession>A0A6C0EPW5</accession>
<proteinExistence type="predicted"/>
<evidence type="ECO:0000313" key="2">
    <source>
        <dbReference type="EMBL" id="QHT29355.1"/>
    </source>
</evidence>
<keyword evidence="1" id="KW-0175">Coiled coil</keyword>